<accession>A0AAD7GSX9</accession>
<evidence type="ECO:0000313" key="2">
    <source>
        <dbReference type="Proteomes" id="UP001221757"/>
    </source>
</evidence>
<organism evidence="1 2">
    <name type="scientific">Mycena rosella</name>
    <name type="common">Pink bonnet</name>
    <name type="synonym">Agaricus rosellus</name>
    <dbReference type="NCBI Taxonomy" id="1033263"/>
    <lineage>
        <taxon>Eukaryota</taxon>
        <taxon>Fungi</taxon>
        <taxon>Dikarya</taxon>
        <taxon>Basidiomycota</taxon>
        <taxon>Agaricomycotina</taxon>
        <taxon>Agaricomycetes</taxon>
        <taxon>Agaricomycetidae</taxon>
        <taxon>Agaricales</taxon>
        <taxon>Marasmiineae</taxon>
        <taxon>Mycenaceae</taxon>
        <taxon>Mycena</taxon>
    </lineage>
</organism>
<sequence>MFSFATPTPFVPASTSASTVFSLAAPTPFIPASATSASTVFSFATPMPFVPASATTAASWQEEWGQHQETKWKKCKAADQLMPEDDATPEQSGCPTRKCKTPVEAKTECEGKVAAAKAVKRPATDCYEYVAKSPEKPKAGKRYEIATVKRTEVVRKNTRTEAQRKLKCTGELKMGLEFSPGQSLQFGGELEFNGTFMTDSSI</sequence>
<dbReference type="Proteomes" id="UP001221757">
    <property type="component" value="Unassembled WGS sequence"/>
</dbReference>
<gene>
    <name evidence="1" type="ORF">B0H17DRAFT_1126793</name>
</gene>
<proteinExistence type="predicted"/>
<keyword evidence="2" id="KW-1185">Reference proteome</keyword>
<evidence type="ECO:0000313" key="1">
    <source>
        <dbReference type="EMBL" id="KAJ7704464.1"/>
    </source>
</evidence>
<name>A0AAD7GSX9_MYCRO</name>
<protein>
    <submittedName>
        <fullName evidence="1">Uncharacterized protein</fullName>
    </submittedName>
</protein>
<dbReference type="EMBL" id="JARKIE010000010">
    <property type="protein sequence ID" value="KAJ7704464.1"/>
    <property type="molecule type" value="Genomic_DNA"/>
</dbReference>
<dbReference type="AlphaFoldDB" id="A0AAD7GSX9"/>
<reference evidence="1" key="1">
    <citation type="submission" date="2023-03" db="EMBL/GenBank/DDBJ databases">
        <title>Massive genome expansion in bonnet fungi (Mycena s.s.) driven by repeated elements and novel gene families across ecological guilds.</title>
        <authorList>
            <consortium name="Lawrence Berkeley National Laboratory"/>
            <person name="Harder C.B."/>
            <person name="Miyauchi S."/>
            <person name="Viragh M."/>
            <person name="Kuo A."/>
            <person name="Thoen E."/>
            <person name="Andreopoulos B."/>
            <person name="Lu D."/>
            <person name="Skrede I."/>
            <person name="Drula E."/>
            <person name="Henrissat B."/>
            <person name="Morin E."/>
            <person name="Kohler A."/>
            <person name="Barry K."/>
            <person name="LaButti K."/>
            <person name="Morin E."/>
            <person name="Salamov A."/>
            <person name="Lipzen A."/>
            <person name="Mereny Z."/>
            <person name="Hegedus B."/>
            <person name="Baldrian P."/>
            <person name="Stursova M."/>
            <person name="Weitz H."/>
            <person name="Taylor A."/>
            <person name="Grigoriev I.V."/>
            <person name="Nagy L.G."/>
            <person name="Martin F."/>
            <person name="Kauserud H."/>
        </authorList>
    </citation>
    <scope>NUCLEOTIDE SEQUENCE</scope>
    <source>
        <strain evidence="1">CBHHK067</strain>
    </source>
</reference>
<comment type="caution">
    <text evidence="1">The sequence shown here is derived from an EMBL/GenBank/DDBJ whole genome shotgun (WGS) entry which is preliminary data.</text>
</comment>